<organism evidence="2 3">
    <name type="scientific">Caerostris extrusa</name>
    <name type="common">Bark spider</name>
    <name type="synonym">Caerostris bankana</name>
    <dbReference type="NCBI Taxonomy" id="172846"/>
    <lineage>
        <taxon>Eukaryota</taxon>
        <taxon>Metazoa</taxon>
        <taxon>Ecdysozoa</taxon>
        <taxon>Arthropoda</taxon>
        <taxon>Chelicerata</taxon>
        <taxon>Arachnida</taxon>
        <taxon>Araneae</taxon>
        <taxon>Araneomorphae</taxon>
        <taxon>Entelegynae</taxon>
        <taxon>Araneoidea</taxon>
        <taxon>Araneidae</taxon>
        <taxon>Caerostris</taxon>
    </lineage>
</organism>
<accession>A0AAV4UL39</accession>
<comment type="caution">
    <text evidence="2">The sequence shown here is derived from an EMBL/GenBank/DDBJ whole genome shotgun (WGS) entry which is preliminary data.</text>
</comment>
<feature type="compositionally biased region" description="Polar residues" evidence="1">
    <location>
        <begin position="1"/>
        <end position="11"/>
    </location>
</feature>
<evidence type="ECO:0000313" key="2">
    <source>
        <dbReference type="EMBL" id="GIY58506.1"/>
    </source>
</evidence>
<reference evidence="2 3" key="1">
    <citation type="submission" date="2021-06" db="EMBL/GenBank/DDBJ databases">
        <title>Caerostris extrusa draft genome.</title>
        <authorList>
            <person name="Kono N."/>
            <person name="Arakawa K."/>
        </authorList>
    </citation>
    <scope>NUCLEOTIDE SEQUENCE [LARGE SCALE GENOMIC DNA]</scope>
</reference>
<dbReference type="AlphaFoldDB" id="A0AAV4UL39"/>
<name>A0AAV4UL39_CAEEX</name>
<keyword evidence="3" id="KW-1185">Reference proteome</keyword>
<feature type="region of interest" description="Disordered" evidence="1">
    <location>
        <begin position="1"/>
        <end position="21"/>
    </location>
</feature>
<gene>
    <name evidence="2" type="ORF">CEXT_267581</name>
</gene>
<dbReference type="Proteomes" id="UP001054945">
    <property type="component" value="Unassembled WGS sequence"/>
</dbReference>
<evidence type="ECO:0000313" key="3">
    <source>
        <dbReference type="Proteomes" id="UP001054945"/>
    </source>
</evidence>
<sequence>MRISGTHTTPVANDAAGPAARGGRGLMSLCLPETRLISFLNTPQAVVPVAQCGDHWSAHNCAHCHSSPKKGSYLYSLLAFPELFDSQSIRYIFRRILLKPFYLKSIYSTLTASIS</sequence>
<proteinExistence type="predicted"/>
<dbReference type="EMBL" id="BPLR01013072">
    <property type="protein sequence ID" value="GIY58506.1"/>
    <property type="molecule type" value="Genomic_DNA"/>
</dbReference>
<evidence type="ECO:0000256" key="1">
    <source>
        <dbReference type="SAM" id="MobiDB-lite"/>
    </source>
</evidence>
<protein>
    <submittedName>
        <fullName evidence="2">Uncharacterized protein</fullName>
    </submittedName>
</protein>